<sequence>MSNIMAPNQNGDTTNSNNILQCKRSVPGRKNLSAAASGSGCIDLCKQELESICVEQPQSIKRSTSCVDADLKLHSSSESALLHSRPWRITLQVMHLQGTSRFLL</sequence>
<keyword evidence="2" id="KW-1185">Reference proteome</keyword>
<accession>A0ABP1B790</accession>
<evidence type="ECO:0000313" key="2">
    <source>
        <dbReference type="Proteomes" id="UP001497522"/>
    </source>
</evidence>
<dbReference type="EMBL" id="OZ023703">
    <property type="protein sequence ID" value="CAK9871015.1"/>
    <property type="molecule type" value="Genomic_DNA"/>
</dbReference>
<name>A0ABP1B790_9BRYO</name>
<dbReference type="Proteomes" id="UP001497522">
    <property type="component" value="Chromosome 2"/>
</dbReference>
<organism evidence="1 2">
    <name type="scientific">Sphagnum jensenii</name>
    <dbReference type="NCBI Taxonomy" id="128206"/>
    <lineage>
        <taxon>Eukaryota</taxon>
        <taxon>Viridiplantae</taxon>
        <taxon>Streptophyta</taxon>
        <taxon>Embryophyta</taxon>
        <taxon>Bryophyta</taxon>
        <taxon>Sphagnophytina</taxon>
        <taxon>Sphagnopsida</taxon>
        <taxon>Sphagnales</taxon>
        <taxon>Sphagnaceae</taxon>
        <taxon>Sphagnum</taxon>
    </lineage>
</organism>
<reference evidence="1 2" key="1">
    <citation type="submission" date="2024-03" db="EMBL/GenBank/DDBJ databases">
        <authorList>
            <consortium name="ELIXIR-Norway"/>
            <consortium name="Elixir Norway"/>
        </authorList>
    </citation>
    <scope>NUCLEOTIDE SEQUENCE [LARGE SCALE GENOMIC DNA]</scope>
</reference>
<gene>
    <name evidence="1" type="ORF">CSSPJE1EN2_LOCUS13683</name>
</gene>
<protein>
    <submittedName>
        <fullName evidence="1">Uncharacterized protein</fullName>
    </submittedName>
</protein>
<evidence type="ECO:0000313" key="1">
    <source>
        <dbReference type="EMBL" id="CAK9871015.1"/>
    </source>
</evidence>
<proteinExistence type="predicted"/>